<feature type="domain" description="HTH luxR-type" evidence="4">
    <location>
        <begin position="436"/>
        <end position="501"/>
    </location>
</feature>
<dbReference type="SMART" id="SM00421">
    <property type="entry name" value="HTH_LUXR"/>
    <property type="match status" value="1"/>
</dbReference>
<proteinExistence type="predicted"/>
<evidence type="ECO:0000256" key="2">
    <source>
        <dbReference type="ARBA" id="ARBA00023125"/>
    </source>
</evidence>
<dbReference type="InterPro" id="IPR016032">
    <property type="entry name" value="Sig_transdc_resp-reg_C-effctor"/>
</dbReference>
<name>A0ABV9GKG8_9BACL</name>
<keyword evidence="3" id="KW-0804">Transcription</keyword>
<dbReference type="SUPFAM" id="SSF46894">
    <property type="entry name" value="C-terminal effector domain of the bipartite response regulators"/>
    <property type="match status" value="1"/>
</dbReference>
<dbReference type="CDD" id="cd06170">
    <property type="entry name" value="LuxR_C_like"/>
    <property type="match status" value="1"/>
</dbReference>
<dbReference type="InterPro" id="IPR036388">
    <property type="entry name" value="WH-like_DNA-bd_sf"/>
</dbReference>
<dbReference type="EMBL" id="JBHSFW010000003">
    <property type="protein sequence ID" value="MFC4618794.1"/>
    <property type="molecule type" value="Genomic_DNA"/>
</dbReference>
<sequence>MVQSLNDHMRQILIKGIQLMKDYHAPIQSEWAAILDHLRQKHGRSAEAFAFAYRFFSDFLAGNVGGDANQLASDIHEAWQAEFQRTPQPHLAIYVLTLLENAVHKVMKDDESPDGHPAIQYLFSNICEGLLDQRYENRSFDETLRLLTESEQLPIEWMAGVNQSDKGFSVTFIYGDYPKTTEPTYGFEAPTLFLLIEKLLKPLKKAKDYQIVPFPWQNSTLLICLSSHESASVLPFLGVIMHFLQNTEKQQIGWVRDWKDAVMLFNEWIMGSQNLTEAIQNIVYGFARYLPFQRAALFAYSTQDCSGIGLFGYHFSDAAIRKIKEKLDHFPSLYKGINKLKLIGEDLHYFQPLYISDASRDFPLRYVKQFQLESLVVAPIYVPTEGKLIGAVILDKGAGVRFEVDNATYTALMKFGQSAGGLLSKFLNPEQPETFVQLEKVVLSARERDVLQLLADGASTMQAAEKLHLSEYTVRDYVSDIMKRLGAKNRTEAAVKAIRLGIIH</sequence>
<keyword evidence="6" id="KW-1185">Reference proteome</keyword>
<dbReference type="InterPro" id="IPR003018">
    <property type="entry name" value="GAF"/>
</dbReference>
<evidence type="ECO:0000259" key="4">
    <source>
        <dbReference type="PROSITE" id="PS50043"/>
    </source>
</evidence>
<dbReference type="Pfam" id="PF01590">
    <property type="entry name" value="GAF"/>
    <property type="match status" value="1"/>
</dbReference>
<gene>
    <name evidence="5" type="ORF">ACFO4N_08585</name>
</gene>
<evidence type="ECO:0000313" key="5">
    <source>
        <dbReference type="EMBL" id="MFC4618794.1"/>
    </source>
</evidence>
<keyword evidence="1" id="KW-0805">Transcription regulation</keyword>
<evidence type="ECO:0000256" key="3">
    <source>
        <dbReference type="ARBA" id="ARBA00023163"/>
    </source>
</evidence>
<accession>A0ABV9GKG8</accession>
<dbReference type="PANTHER" id="PTHR44688:SF16">
    <property type="entry name" value="DNA-BINDING TRANSCRIPTIONAL ACTIVATOR DEVR_DOSR"/>
    <property type="match status" value="1"/>
</dbReference>
<comment type="caution">
    <text evidence="5">The sequence shown here is derived from an EMBL/GenBank/DDBJ whole genome shotgun (WGS) entry which is preliminary data.</text>
</comment>
<dbReference type="SUPFAM" id="SSF55781">
    <property type="entry name" value="GAF domain-like"/>
    <property type="match status" value="1"/>
</dbReference>
<keyword evidence="2" id="KW-0238">DNA-binding</keyword>
<protein>
    <submittedName>
        <fullName evidence="5">Response regulator transcription factor</fullName>
    </submittedName>
</protein>
<dbReference type="Gene3D" id="1.10.10.10">
    <property type="entry name" value="Winged helix-like DNA-binding domain superfamily/Winged helix DNA-binding domain"/>
    <property type="match status" value="1"/>
</dbReference>
<dbReference type="Proteomes" id="UP001596022">
    <property type="component" value="Unassembled WGS sequence"/>
</dbReference>
<dbReference type="InterPro" id="IPR000792">
    <property type="entry name" value="Tscrpt_reg_LuxR_C"/>
</dbReference>
<evidence type="ECO:0000256" key="1">
    <source>
        <dbReference type="ARBA" id="ARBA00023015"/>
    </source>
</evidence>
<dbReference type="PRINTS" id="PR00038">
    <property type="entry name" value="HTHLUXR"/>
</dbReference>
<dbReference type="Pfam" id="PF00196">
    <property type="entry name" value="GerE"/>
    <property type="match status" value="1"/>
</dbReference>
<dbReference type="PANTHER" id="PTHR44688">
    <property type="entry name" value="DNA-BINDING TRANSCRIPTIONAL ACTIVATOR DEVR_DOSR"/>
    <property type="match status" value="1"/>
</dbReference>
<dbReference type="PROSITE" id="PS50043">
    <property type="entry name" value="HTH_LUXR_2"/>
    <property type="match status" value="1"/>
</dbReference>
<reference evidence="6" key="1">
    <citation type="journal article" date="2019" name="Int. J. Syst. Evol. Microbiol.">
        <title>The Global Catalogue of Microorganisms (GCM) 10K type strain sequencing project: providing services to taxonomists for standard genome sequencing and annotation.</title>
        <authorList>
            <consortium name="The Broad Institute Genomics Platform"/>
            <consortium name="The Broad Institute Genome Sequencing Center for Infectious Disease"/>
            <person name="Wu L."/>
            <person name="Ma J."/>
        </authorList>
    </citation>
    <scope>NUCLEOTIDE SEQUENCE [LARGE SCALE GENOMIC DNA]</scope>
    <source>
        <strain evidence="6">CGMCC 1.16306</strain>
    </source>
</reference>
<evidence type="ECO:0000313" key="6">
    <source>
        <dbReference type="Proteomes" id="UP001596022"/>
    </source>
</evidence>
<dbReference type="RefSeq" id="WP_376845893.1">
    <property type="nucleotide sequence ID" value="NZ_JBHSFW010000003.1"/>
</dbReference>
<organism evidence="5 6">
    <name type="scientific">Camelliibacillus cellulosilyticus</name>
    <dbReference type="NCBI Taxonomy" id="2174486"/>
    <lineage>
        <taxon>Bacteria</taxon>
        <taxon>Bacillati</taxon>
        <taxon>Bacillota</taxon>
        <taxon>Bacilli</taxon>
        <taxon>Bacillales</taxon>
        <taxon>Sporolactobacillaceae</taxon>
        <taxon>Camelliibacillus</taxon>
    </lineage>
</organism>